<keyword evidence="1" id="KW-0732">Signal</keyword>
<proteinExistence type="predicted"/>
<evidence type="ECO:0000313" key="3">
    <source>
        <dbReference type="Proteomes" id="UP000815325"/>
    </source>
</evidence>
<gene>
    <name evidence="2" type="ORF">DUNSADRAFT_2073</name>
</gene>
<dbReference type="Proteomes" id="UP000815325">
    <property type="component" value="Unassembled WGS sequence"/>
</dbReference>
<keyword evidence="3" id="KW-1185">Reference proteome</keyword>
<organism evidence="2 3">
    <name type="scientific">Dunaliella salina</name>
    <name type="common">Green alga</name>
    <name type="synonym">Protococcus salinus</name>
    <dbReference type="NCBI Taxonomy" id="3046"/>
    <lineage>
        <taxon>Eukaryota</taxon>
        <taxon>Viridiplantae</taxon>
        <taxon>Chlorophyta</taxon>
        <taxon>core chlorophytes</taxon>
        <taxon>Chlorophyceae</taxon>
        <taxon>CS clade</taxon>
        <taxon>Chlamydomonadales</taxon>
        <taxon>Dunaliellaceae</taxon>
        <taxon>Dunaliella</taxon>
    </lineage>
</organism>
<dbReference type="EMBL" id="MU070722">
    <property type="protein sequence ID" value="KAF5826773.1"/>
    <property type="molecule type" value="Genomic_DNA"/>
</dbReference>
<reference evidence="2" key="1">
    <citation type="submission" date="2017-08" db="EMBL/GenBank/DDBJ databases">
        <authorList>
            <person name="Polle J.E."/>
            <person name="Barry K."/>
            <person name="Cushman J."/>
            <person name="Schmutz J."/>
            <person name="Tran D."/>
            <person name="Hathwaick L.T."/>
            <person name="Yim W.C."/>
            <person name="Jenkins J."/>
            <person name="Mckie-Krisberg Z.M."/>
            <person name="Prochnik S."/>
            <person name="Lindquist E."/>
            <person name="Dockter R.B."/>
            <person name="Adam C."/>
            <person name="Molina H."/>
            <person name="Bunkerborg J."/>
            <person name="Jin E."/>
            <person name="Buchheim M."/>
            <person name="Magnuson J."/>
        </authorList>
    </citation>
    <scope>NUCLEOTIDE SEQUENCE</scope>
    <source>
        <strain evidence="2">CCAP 19/18</strain>
    </source>
</reference>
<feature type="signal peptide" evidence="1">
    <location>
        <begin position="1"/>
        <end position="19"/>
    </location>
</feature>
<comment type="caution">
    <text evidence="2">The sequence shown here is derived from an EMBL/GenBank/DDBJ whole genome shotgun (WGS) entry which is preliminary data.</text>
</comment>
<evidence type="ECO:0000313" key="2">
    <source>
        <dbReference type="EMBL" id="KAF5826773.1"/>
    </source>
</evidence>
<accession>A0ABQ7FWM5</accession>
<feature type="chain" id="PRO_5047286166" evidence="1">
    <location>
        <begin position="20"/>
        <end position="61"/>
    </location>
</feature>
<sequence length="61" mass="7036">MFGACPLPLLVLQMSRCLACNIELDSLCRNVIWFIKTMGSLQQLHFFPISRTVTMHLLRLN</sequence>
<protein>
    <submittedName>
        <fullName evidence="2">Uncharacterized protein</fullName>
    </submittedName>
</protein>
<evidence type="ECO:0000256" key="1">
    <source>
        <dbReference type="SAM" id="SignalP"/>
    </source>
</evidence>
<name>A0ABQ7FWM5_DUNSA</name>